<organism evidence="1 2">
    <name type="scientific">Lachnoanaerobaculum saburreum DSM 3986</name>
    <dbReference type="NCBI Taxonomy" id="887325"/>
    <lineage>
        <taxon>Bacteria</taxon>
        <taxon>Bacillati</taxon>
        <taxon>Bacillota</taxon>
        <taxon>Clostridia</taxon>
        <taxon>Lachnospirales</taxon>
        <taxon>Lachnospiraceae</taxon>
        <taxon>Lachnoanaerobaculum</taxon>
    </lineage>
</organism>
<dbReference type="HOGENOM" id="CLU_3311965_0_0_9"/>
<gene>
    <name evidence="1" type="ORF">HMPREF0381_1044</name>
</gene>
<comment type="caution">
    <text evidence="1">The sequence shown here is derived from an EMBL/GenBank/DDBJ whole genome shotgun (WGS) entry which is preliminary data.</text>
</comment>
<proteinExistence type="predicted"/>
<evidence type="ECO:0000313" key="1">
    <source>
        <dbReference type="EMBL" id="EFU77045.1"/>
    </source>
</evidence>
<dbReference type="AlphaFoldDB" id="E6LM59"/>
<evidence type="ECO:0000313" key="2">
    <source>
        <dbReference type="Proteomes" id="UP000003434"/>
    </source>
</evidence>
<accession>E6LM59</accession>
<dbReference type="EMBL" id="AEPW01000045">
    <property type="protein sequence ID" value="EFU77045.1"/>
    <property type="molecule type" value="Genomic_DNA"/>
</dbReference>
<sequence length="39" mass="4611">MLTVFCIYGIFIVLNNNLEDKFYRLLYRLRKENGIAGTV</sequence>
<protein>
    <submittedName>
        <fullName evidence="1">Uncharacterized protein</fullName>
    </submittedName>
</protein>
<reference evidence="1 2" key="1">
    <citation type="submission" date="2010-12" db="EMBL/GenBank/DDBJ databases">
        <authorList>
            <person name="Muzny D."/>
            <person name="Qin X."/>
            <person name="Deng J."/>
            <person name="Jiang H."/>
            <person name="Liu Y."/>
            <person name="Qu J."/>
            <person name="Song X.-Z."/>
            <person name="Zhang L."/>
            <person name="Thornton R."/>
            <person name="Coyle M."/>
            <person name="Francisco L."/>
            <person name="Jackson L."/>
            <person name="Javaid M."/>
            <person name="Korchina V."/>
            <person name="Kovar C."/>
            <person name="Mata R."/>
            <person name="Mathew T."/>
            <person name="Ngo R."/>
            <person name="Nguyen L."/>
            <person name="Nguyen N."/>
            <person name="Okwuonu G."/>
            <person name="Ongeri F."/>
            <person name="Pham C."/>
            <person name="Simmons D."/>
            <person name="Wilczek-Boney K."/>
            <person name="Hale W."/>
            <person name="Jakkamsetti A."/>
            <person name="Pham P."/>
            <person name="Ruth R."/>
            <person name="San Lucas F."/>
            <person name="Warren J."/>
            <person name="Zhang J."/>
            <person name="Zhao Z."/>
            <person name="Zhou C."/>
            <person name="Zhu D."/>
            <person name="Lee S."/>
            <person name="Bess C."/>
            <person name="Blankenburg K."/>
            <person name="Forbes L."/>
            <person name="Fu Q."/>
            <person name="Gubbala S."/>
            <person name="Hirani K."/>
            <person name="Jayaseelan J.C."/>
            <person name="Lara F."/>
            <person name="Munidasa M."/>
            <person name="Palculict T."/>
            <person name="Patil S."/>
            <person name="Pu L.-L."/>
            <person name="Saada N."/>
            <person name="Tang L."/>
            <person name="Weissenberger G."/>
            <person name="Zhu Y."/>
            <person name="Hemphill L."/>
            <person name="Shang Y."/>
            <person name="Youmans B."/>
            <person name="Ayvaz T."/>
            <person name="Ross M."/>
            <person name="Santibanez J."/>
            <person name="Aqrawi P."/>
            <person name="Gross S."/>
            <person name="Joshi V."/>
            <person name="Fowler G."/>
            <person name="Nazareth L."/>
            <person name="Reid J."/>
            <person name="Worley K."/>
            <person name="Petrosino J."/>
            <person name="Highlander S."/>
            <person name="Gibbs R."/>
        </authorList>
    </citation>
    <scope>NUCLEOTIDE SEQUENCE [LARGE SCALE GENOMIC DNA]</scope>
    <source>
        <strain evidence="1 2">DSM 3986</strain>
    </source>
</reference>
<name>E6LM59_9FIRM</name>
<dbReference type="Proteomes" id="UP000003434">
    <property type="component" value="Unassembled WGS sequence"/>
</dbReference>